<dbReference type="InterPro" id="IPR010071">
    <property type="entry name" value="AA_adenyl_dom"/>
</dbReference>
<keyword evidence="4" id="KW-0596">Phosphopantetheine</keyword>
<dbReference type="FunFam" id="3.40.50.12780:FF:000012">
    <property type="entry name" value="Non-ribosomal peptide synthetase"/>
    <property type="match status" value="1"/>
</dbReference>
<dbReference type="PANTHER" id="PTHR45527:SF1">
    <property type="entry name" value="FATTY ACID SYNTHASE"/>
    <property type="match status" value="1"/>
</dbReference>
<comment type="cofactor">
    <cofactor evidence="1 8">
        <name>pyridoxal 5'-phosphate</name>
        <dbReference type="ChEBI" id="CHEBI:597326"/>
    </cofactor>
</comment>
<organism evidence="10 11">
    <name type="scientific">Hyella patelloides LEGE 07179</name>
    <dbReference type="NCBI Taxonomy" id="945734"/>
    <lineage>
        <taxon>Bacteria</taxon>
        <taxon>Bacillati</taxon>
        <taxon>Cyanobacteriota</taxon>
        <taxon>Cyanophyceae</taxon>
        <taxon>Pleurocapsales</taxon>
        <taxon>Hyellaceae</taxon>
        <taxon>Hyella</taxon>
    </lineage>
</organism>
<dbReference type="FunFam" id="1.10.1200.10:FF:000005">
    <property type="entry name" value="Nonribosomal peptide synthetase 1"/>
    <property type="match status" value="2"/>
</dbReference>
<dbReference type="GO" id="GO:0005829">
    <property type="term" value="C:cytosol"/>
    <property type="evidence" value="ECO:0007669"/>
    <property type="project" value="TreeGrafter"/>
</dbReference>
<dbReference type="GO" id="GO:0004058">
    <property type="term" value="F:aromatic-L-amino-acid decarboxylase activity"/>
    <property type="evidence" value="ECO:0007669"/>
    <property type="project" value="UniProtKB-ARBA"/>
</dbReference>
<accession>A0A563W4V0</accession>
<dbReference type="Gene3D" id="3.40.50.980">
    <property type="match status" value="4"/>
</dbReference>
<feature type="domain" description="Carrier" evidence="9">
    <location>
        <begin position="2639"/>
        <end position="2714"/>
    </location>
</feature>
<dbReference type="InterPro" id="IPR001242">
    <property type="entry name" value="Condensation_dom"/>
</dbReference>
<proteinExistence type="inferred from homology"/>
<dbReference type="InterPro" id="IPR000873">
    <property type="entry name" value="AMP-dep_synth/lig_dom"/>
</dbReference>
<dbReference type="InterPro" id="IPR042099">
    <property type="entry name" value="ANL_N_sf"/>
</dbReference>
<dbReference type="NCBIfam" id="TIGR01733">
    <property type="entry name" value="AA-adenyl-dom"/>
    <property type="match status" value="1"/>
</dbReference>
<dbReference type="EMBL" id="CAACVJ010000696">
    <property type="protein sequence ID" value="VEP18729.1"/>
    <property type="molecule type" value="Genomic_DNA"/>
</dbReference>
<keyword evidence="11" id="KW-1185">Reference proteome</keyword>
<evidence type="ECO:0000256" key="3">
    <source>
        <dbReference type="ARBA" id="ARBA00006432"/>
    </source>
</evidence>
<dbReference type="SUPFAM" id="SSF53383">
    <property type="entry name" value="PLP-dependent transferases"/>
    <property type="match status" value="1"/>
</dbReference>
<evidence type="ECO:0000256" key="7">
    <source>
        <dbReference type="ARBA" id="ARBA00023239"/>
    </source>
</evidence>
<dbReference type="Gene3D" id="3.90.1150.10">
    <property type="entry name" value="Aspartate Aminotransferase, domain 1"/>
    <property type="match status" value="1"/>
</dbReference>
<dbReference type="InterPro" id="IPR036736">
    <property type="entry name" value="ACP-like_sf"/>
</dbReference>
<keyword evidence="5" id="KW-0597">Phosphoprotein</keyword>
<dbReference type="CDD" id="cd19531">
    <property type="entry name" value="LCL_NRPS-like"/>
    <property type="match status" value="2"/>
</dbReference>
<dbReference type="SUPFAM" id="SSF52777">
    <property type="entry name" value="CoA-dependent acyltransferases"/>
    <property type="match status" value="4"/>
</dbReference>
<evidence type="ECO:0000313" key="10">
    <source>
        <dbReference type="EMBL" id="VEP18729.1"/>
    </source>
</evidence>
<dbReference type="GO" id="GO:0008610">
    <property type="term" value="P:lipid biosynthetic process"/>
    <property type="evidence" value="ECO:0007669"/>
    <property type="project" value="UniProtKB-ARBA"/>
</dbReference>
<dbReference type="InterPro" id="IPR020845">
    <property type="entry name" value="AMP-binding_CS"/>
</dbReference>
<dbReference type="GO" id="GO:0030170">
    <property type="term" value="F:pyridoxal phosphate binding"/>
    <property type="evidence" value="ECO:0007669"/>
    <property type="project" value="InterPro"/>
</dbReference>
<dbReference type="Gene3D" id="3.40.50.12780">
    <property type="entry name" value="N-terminal domain of ligase-like"/>
    <property type="match status" value="1"/>
</dbReference>
<dbReference type="Pfam" id="PF13193">
    <property type="entry name" value="AMP-binding_C"/>
    <property type="match status" value="2"/>
</dbReference>
<dbReference type="Proteomes" id="UP000320055">
    <property type="component" value="Unassembled WGS sequence"/>
</dbReference>
<dbReference type="FunFam" id="3.30.559.10:FF:000012">
    <property type="entry name" value="Non-ribosomal peptide synthetase"/>
    <property type="match status" value="2"/>
</dbReference>
<dbReference type="Pfam" id="PF00668">
    <property type="entry name" value="Condensation"/>
    <property type="match status" value="2"/>
</dbReference>
<dbReference type="InterPro" id="IPR006162">
    <property type="entry name" value="Ppantetheine_attach_site"/>
</dbReference>
<evidence type="ECO:0000256" key="5">
    <source>
        <dbReference type="ARBA" id="ARBA00022553"/>
    </source>
</evidence>
<dbReference type="Gene3D" id="1.10.1200.10">
    <property type="entry name" value="ACP-like"/>
    <property type="match status" value="2"/>
</dbReference>
<protein>
    <recommendedName>
        <fullName evidence="9">Carrier domain-containing protein</fullName>
    </recommendedName>
</protein>
<dbReference type="NCBIfam" id="NF003417">
    <property type="entry name" value="PRK04813.1"/>
    <property type="match status" value="3"/>
</dbReference>
<dbReference type="InterPro" id="IPR020806">
    <property type="entry name" value="PKS_PP-bd"/>
</dbReference>
<dbReference type="InterPro" id="IPR023213">
    <property type="entry name" value="CAT-like_dom_sf"/>
</dbReference>
<dbReference type="InterPro" id="IPR015424">
    <property type="entry name" value="PyrdxlP-dep_Trfase"/>
</dbReference>
<dbReference type="Gene3D" id="3.30.559.30">
    <property type="entry name" value="Nonribosomal peptide synthetase, condensation domain"/>
    <property type="match status" value="2"/>
</dbReference>
<dbReference type="InterPro" id="IPR009081">
    <property type="entry name" value="PP-bd_ACP"/>
</dbReference>
<evidence type="ECO:0000256" key="2">
    <source>
        <dbReference type="ARBA" id="ARBA00001957"/>
    </source>
</evidence>
<dbReference type="GO" id="GO:0019752">
    <property type="term" value="P:carboxylic acid metabolic process"/>
    <property type="evidence" value="ECO:0007669"/>
    <property type="project" value="InterPro"/>
</dbReference>
<dbReference type="GO" id="GO:0044550">
    <property type="term" value="P:secondary metabolite biosynthetic process"/>
    <property type="evidence" value="ECO:0007669"/>
    <property type="project" value="UniProtKB-ARBA"/>
</dbReference>
<reference evidence="10 11" key="1">
    <citation type="submission" date="2019-01" db="EMBL/GenBank/DDBJ databases">
        <authorList>
            <person name="Brito A."/>
        </authorList>
    </citation>
    <scope>NUCLEOTIDE SEQUENCE [LARGE SCALE GENOMIC DNA]</scope>
    <source>
        <strain evidence="10">1</strain>
    </source>
</reference>
<name>A0A563W4V0_9CYAN</name>
<dbReference type="PROSITE" id="PS00455">
    <property type="entry name" value="AMP_BINDING"/>
    <property type="match status" value="1"/>
</dbReference>
<dbReference type="SMART" id="SM00823">
    <property type="entry name" value="PKS_PP"/>
    <property type="match status" value="2"/>
</dbReference>
<dbReference type="InterPro" id="IPR002129">
    <property type="entry name" value="PyrdxlP-dep_de-COase"/>
</dbReference>
<evidence type="ECO:0000313" key="11">
    <source>
        <dbReference type="Proteomes" id="UP000320055"/>
    </source>
</evidence>
<dbReference type="Pfam" id="PF00501">
    <property type="entry name" value="AMP-binding"/>
    <property type="match status" value="3"/>
</dbReference>
<dbReference type="InterPro" id="IPR045851">
    <property type="entry name" value="AMP-bd_C_sf"/>
</dbReference>
<dbReference type="Gene3D" id="3.30.559.10">
    <property type="entry name" value="Chloramphenicol acetyltransferase-like domain"/>
    <property type="match status" value="2"/>
</dbReference>
<dbReference type="PROSITE" id="PS50075">
    <property type="entry name" value="CARRIER"/>
    <property type="match status" value="2"/>
</dbReference>
<sequence>MNINKKEEIPTLMSKLSPAKRALLEKRLRGEVESDYRNRTSVISRRSNTTPPPLSFSQQRLWFLQQLEPDNSFYNEHLAIQLTGFLDVAALKQSINEIVQRHEVLRTNFQIEEGQSVQTICPDLRVTLSMVDLWKLPEFEQNREVQRLVTEEIQCLFNLIQGPLLRWTLLKLGKQKYVLLLVIHHIVGDGWSLGLLIREFSAFYQEFTTGKPASLPELPIQYADFAVWQRQELQGKKLESQLSYWKQQLENAPPLLQLPTNLPRPPVQTYRGARISFLIPQNLTQALQALAQKTEATLFMTLLAAFNILLSRYTGQEDIIVGSPIANRNRSEIEGLIGCFINTLVLRTDFSGNPTFEELLCRVRKMMIGAYAHQDLPFEKLVEELQVERDPKYNPIFQMSFGLQNTPKVKFELPELTITPFEVEHTKALFDLHLDLTETDLGLEGFWEYSTDLFEGSTIERMSRQFQTLLEAIVENPQKLVAELPLLRESERQQLLVEWNDTQVDYPQGQCIHQIFEKQVEKTPDAVAVVFEDQQLTYQELNAKANQLAHYLQHLGVKPETLVGICVERSLEMVVGLLGIFKAGGAYVPLDPYFPQERLSYMLADSRVEVLLSQSSLQTSLPKHQARLVCLDTDWSAVAQQSQENLEVELGSKNLAYVIYTSGSTGKPKGVQIPQRALINFLNSMRLTLGIKEEELLLSVTTLSFDIAALEVFLPLITGSGLVLISRDVAMDGSQLLERLSTSNATFMQATPATWRLLLAAGWQGGQHLKVLCGGEALDNSLAADLVTRGTEVWNLYGPTESTIWSAVYQLEPQRKTSATEGTIPIGRPIANTQIYLLDQNLQPVPIGVAGELYIGGDGLARGYLNRPELTQEKFIPNPIAPSLSQRLYKTGDLARYLSDGNIEYLGRIDHQVKIRGFRIELGEIEAALNTHPQIQQAVVIAREDIPGNKSLVAYIVTREESIPTNQLREFLSSKLPEYMVPNIFVTLDTLPLTPNGKVDRKALPAPEGKIALEQEYVVPRTPNEEIIANIFSSVLGVSKVGIYDNFFELGGHSLLATQLISRLRVVLEIEIPLRAIFESPTVAQLEPKIKQLRATESGISLPPIQPRSEEGQLPLSWAQERLWFLNQLEESSATYNMSGAIRLSGQLDINALQQALSEIVHRHEVLRTSFSNVNDKPIQVIDPEVTLEINVVDLQQLELTERETVLQQRVQQEATIPFNLEMAPLFRCNLLQLDTRESVLLLTMHHIVSDGWSIGLLIQELSSLYSAFCAGESSPLSELPIQYADFALWQRQWLSGEVLETQLDYWQQQLQGAPELLQLPTDRPRPIEQTYRGATQSFTLNPELTQKLRSLSRESGSTLFMTLLAGFATLLYRYSGQSDILIGSPIANRNRSEIESLIGFFVNTLMLRSNLADNPRIQQLLAQERETTLKAYEHQDVPFEKLVEVLQPQRSLSHSPLFQVMFILQNAPIEEMELPGVTLTQLERESTIAKFDLTLSVKETEQGLEGFWEYNTDLFEGSTIERMSQHFQTLLEAIVENSQQRVSELPLLRESERQQLLVEWNDTNSEYPRDKCIHQIFEEQVEKTPDALAVVFEDQQLTYDELNARANQLAHYLQPLEVASGVLVGICVEPSLEQIVSILAILKAGGAYVPLDPNYPQERLAFMLSDSEVRILITRQPLRDKISPQQAHIVCLDRDQDAIAQESVANLDCHATLDDLAYAIYTSGSTGRPKAVLGKLGGIVNRLNWMWKMLPFRADEVCVQKTSINFVDHVAEIFSPLLKGIALVIVPEETRSDIPQLMNLLGKQKVTRIVLVPSLLKAMLDSASQQLTQLQYLKYVFCSGEALPLSLAEAFHQKLGSARLFNLYGSSEVAADVTCFEVNFWETRQRILQYFKPKIVHDGIEEQVHEIHQKPFTEPGVTPEMLATKFQQSELPLHPVTVDDYYDKFNQEVLPYAVDTGSPTYIGHMTSALPDFMHDMSKMISRLNQNLVKIETSKSLIFLEREAIAMLHRLVYDFKSEFYAENIQQKNRNLGIITTGGTTANISALLCARNSGLFTQKESGKLSKDSLYKVLQKKGYDDIVIIGSRLMHYSLNKAASILGMGTDNIVFIDSNKDGNLDLHQLKEKIHECKRNKLYILALVGIAGTTETGEIDPLGEMGEIAQEFGIHFHVDGAWGGATMFSDKHKEKLTGIEQADSITICGHKQLYLPQGISVCLFKDPQLLNAATTTARYQAQPDTFDVGRFTIEGSRSAISLCLHGALNIIGKKGYEILINNGIEKAQYFFRLIAQLEPFELMMEPALNIVNYRYLPEDLRAKALQKSLSEDDIQRIDRLNTQIQREQFEQGQTFVSKTTLMNPIYGREIVVFRTVLSNPNTTATDLQHILEDQLRIANQIEAKSIPGISSSDTETNVVHQEAIHLRLVEDSQANLEEYLKKNTIPIGKPIDNTQIYILDQYGNLVPPGVSGELYVGGEGLAQGYLNLPELTQEKFIFNPLNKNHGKNNQAKDQRLYRTGDLARWLPDGNIEFLGRIDHQVKIRGFRIELGEIEAVLNTHPQIQQNVVVATDNQGNDKRLVGYVVAEEESISTNQLREFLRSQLPEYMVPNIFVQLDILPLTPNGKVDRKLLPAPDEEISSQQEYVAPRNPSEETTANIFASVLGVSNVGIYDNFFELGGHSLLATQVISRLREEFQIDLPLRSLFQRPTVAQLAEYITTTSQVVKQVSRSPISEAKGRKKIEL</sequence>
<keyword evidence="7" id="KW-0456">Lyase</keyword>
<dbReference type="InterPro" id="IPR015421">
    <property type="entry name" value="PyrdxlP-dep_Trfase_major"/>
</dbReference>
<evidence type="ECO:0000256" key="8">
    <source>
        <dbReference type="PIRSR" id="PIRSR602129-50"/>
    </source>
</evidence>
<dbReference type="FunFam" id="3.40.50.980:FF:000001">
    <property type="entry name" value="Non-ribosomal peptide synthetase"/>
    <property type="match status" value="2"/>
</dbReference>
<dbReference type="Pfam" id="PF00282">
    <property type="entry name" value="Pyridoxal_deC"/>
    <property type="match status" value="1"/>
</dbReference>
<dbReference type="Gene3D" id="3.40.640.10">
    <property type="entry name" value="Type I PLP-dependent aspartate aminotransferase-like (Major domain)"/>
    <property type="match status" value="1"/>
</dbReference>
<evidence type="ECO:0000256" key="1">
    <source>
        <dbReference type="ARBA" id="ARBA00001933"/>
    </source>
</evidence>
<dbReference type="FunFam" id="3.30.559.30:FF:000001">
    <property type="entry name" value="Non-ribosomal peptide synthetase"/>
    <property type="match status" value="1"/>
</dbReference>
<dbReference type="InterPro" id="IPR015422">
    <property type="entry name" value="PyrdxlP-dep_Trfase_small"/>
</dbReference>
<dbReference type="Pfam" id="PF00550">
    <property type="entry name" value="PP-binding"/>
    <property type="match status" value="2"/>
</dbReference>
<dbReference type="Gene3D" id="3.30.300.30">
    <property type="match status" value="2"/>
</dbReference>
<dbReference type="Gene3D" id="2.30.38.10">
    <property type="entry name" value="Luciferase, Domain 3"/>
    <property type="match status" value="1"/>
</dbReference>
<dbReference type="FunFam" id="3.30.300.30:FF:000010">
    <property type="entry name" value="Enterobactin synthetase component F"/>
    <property type="match status" value="2"/>
</dbReference>
<dbReference type="GO" id="GO:0031177">
    <property type="term" value="F:phosphopantetheine binding"/>
    <property type="evidence" value="ECO:0007669"/>
    <property type="project" value="InterPro"/>
</dbReference>
<dbReference type="SUPFAM" id="SSF47336">
    <property type="entry name" value="ACP-like"/>
    <property type="match status" value="2"/>
</dbReference>
<dbReference type="InterPro" id="IPR025110">
    <property type="entry name" value="AMP-bd_C"/>
</dbReference>
<dbReference type="CDD" id="cd12116">
    <property type="entry name" value="A_NRPS_Ta1_like"/>
    <property type="match status" value="1"/>
</dbReference>
<dbReference type="PROSITE" id="PS00012">
    <property type="entry name" value="PHOSPHOPANTETHEINE"/>
    <property type="match status" value="2"/>
</dbReference>
<comment type="similarity">
    <text evidence="3">Belongs to the ATP-dependent AMP-binding enzyme family.</text>
</comment>
<evidence type="ECO:0000256" key="6">
    <source>
        <dbReference type="ARBA" id="ARBA00022898"/>
    </source>
</evidence>
<keyword evidence="6 8" id="KW-0663">Pyridoxal phosphate</keyword>
<feature type="domain" description="Carrier" evidence="9">
    <location>
        <begin position="1019"/>
        <end position="1094"/>
    </location>
</feature>
<dbReference type="SUPFAM" id="SSF56801">
    <property type="entry name" value="Acetyl-CoA synthetase-like"/>
    <property type="match status" value="3"/>
</dbReference>
<comment type="cofactor">
    <cofactor evidence="2">
        <name>pantetheine 4'-phosphate</name>
        <dbReference type="ChEBI" id="CHEBI:47942"/>
    </cofactor>
</comment>
<gene>
    <name evidence="10" type="ORF">H1P_880006</name>
</gene>
<evidence type="ECO:0000259" key="9">
    <source>
        <dbReference type="PROSITE" id="PS50075"/>
    </source>
</evidence>
<dbReference type="GO" id="GO:0043041">
    <property type="term" value="P:amino acid activation for nonribosomal peptide biosynthetic process"/>
    <property type="evidence" value="ECO:0007669"/>
    <property type="project" value="TreeGrafter"/>
</dbReference>
<dbReference type="FunFam" id="2.30.38.10:FF:000001">
    <property type="entry name" value="Non-ribosomal peptide synthetase PvdI"/>
    <property type="match status" value="2"/>
</dbReference>
<dbReference type="RefSeq" id="WP_186375964.1">
    <property type="nucleotide sequence ID" value="NZ_LR213846.1"/>
</dbReference>
<feature type="modified residue" description="N6-(pyridoxal phosphate)lysine" evidence="8">
    <location>
        <position position="2203"/>
    </location>
</feature>
<dbReference type="PANTHER" id="PTHR45527">
    <property type="entry name" value="NONRIBOSOMAL PEPTIDE SYNTHETASE"/>
    <property type="match status" value="1"/>
</dbReference>
<evidence type="ECO:0000256" key="4">
    <source>
        <dbReference type="ARBA" id="ARBA00022450"/>
    </source>
</evidence>